<evidence type="ECO:0000256" key="3">
    <source>
        <dbReference type="ARBA" id="ARBA00022989"/>
    </source>
</evidence>
<dbReference type="InterPro" id="IPR036259">
    <property type="entry name" value="MFS_trans_sf"/>
</dbReference>
<feature type="transmembrane region" description="Helical" evidence="5">
    <location>
        <begin position="89"/>
        <end position="111"/>
    </location>
</feature>
<dbReference type="Pfam" id="PF07690">
    <property type="entry name" value="MFS_1"/>
    <property type="match status" value="1"/>
</dbReference>
<name>A0A395NJ30_TRIAR</name>
<keyword evidence="2 5" id="KW-0812">Transmembrane</keyword>
<evidence type="ECO:0000256" key="4">
    <source>
        <dbReference type="ARBA" id="ARBA00023136"/>
    </source>
</evidence>
<comment type="subcellular location">
    <subcellularLocation>
        <location evidence="1">Membrane</location>
        <topology evidence="1">Multi-pass membrane protein</topology>
    </subcellularLocation>
</comment>
<dbReference type="Gene3D" id="1.20.1250.20">
    <property type="entry name" value="MFS general substrate transporter like domains"/>
    <property type="match status" value="1"/>
</dbReference>
<feature type="transmembrane region" description="Helical" evidence="5">
    <location>
        <begin position="273"/>
        <end position="294"/>
    </location>
</feature>
<evidence type="ECO:0000313" key="7">
    <source>
        <dbReference type="EMBL" id="RFU75891.1"/>
    </source>
</evidence>
<dbReference type="EMBL" id="PXOA01000403">
    <property type="protein sequence ID" value="RFU75891.1"/>
    <property type="molecule type" value="Genomic_DNA"/>
</dbReference>
<dbReference type="PANTHER" id="PTHR23514">
    <property type="entry name" value="BYPASS OF STOP CODON PROTEIN 6"/>
    <property type="match status" value="1"/>
</dbReference>
<dbReference type="GO" id="GO:0016020">
    <property type="term" value="C:membrane"/>
    <property type="evidence" value="ECO:0007669"/>
    <property type="project" value="UniProtKB-SubCell"/>
</dbReference>
<evidence type="ECO:0000256" key="1">
    <source>
        <dbReference type="ARBA" id="ARBA00004141"/>
    </source>
</evidence>
<protein>
    <submittedName>
        <fullName evidence="7">Mfs transporter</fullName>
    </submittedName>
</protein>
<evidence type="ECO:0000256" key="2">
    <source>
        <dbReference type="ARBA" id="ARBA00022692"/>
    </source>
</evidence>
<keyword evidence="4 5" id="KW-0472">Membrane</keyword>
<reference evidence="7 8" key="1">
    <citation type="journal article" date="2018" name="PLoS Pathog.">
        <title>Evolution of structural diversity of trichothecenes, a family of toxins produced by plant pathogenic and entomopathogenic fungi.</title>
        <authorList>
            <person name="Proctor R.H."/>
            <person name="McCormick S.P."/>
            <person name="Kim H.S."/>
            <person name="Cardoza R.E."/>
            <person name="Stanley A.M."/>
            <person name="Lindo L."/>
            <person name="Kelly A."/>
            <person name="Brown D.W."/>
            <person name="Lee T."/>
            <person name="Vaughan M.M."/>
            <person name="Alexander N.J."/>
            <person name="Busman M."/>
            <person name="Gutierrez S."/>
        </authorList>
    </citation>
    <scope>NUCLEOTIDE SEQUENCE [LARGE SCALE GENOMIC DNA]</scope>
    <source>
        <strain evidence="7 8">IBT 40837</strain>
    </source>
</reference>
<evidence type="ECO:0000259" key="6">
    <source>
        <dbReference type="PROSITE" id="PS50850"/>
    </source>
</evidence>
<dbReference type="InterPro" id="IPR011701">
    <property type="entry name" value="MFS"/>
</dbReference>
<evidence type="ECO:0000256" key="5">
    <source>
        <dbReference type="SAM" id="Phobius"/>
    </source>
</evidence>
<feature type="transmembrane region" description="Helical" evidence="5">
    <location>
        <begin position="398"/>
        <end position="421"/>
    </location>
</feature>
<feature type="transmembrane region" description="Helical" evidence="5">
    <location>
        <begin position="217"/>
        <end position="236"/>
    </location>
</feature>
<keyword evidence="8" id="KW-1185">Reference proteome</keyword>
<sequence>MSSTQVATATVETPQPSQSTPIELESFVLEAQAARQSSNAAIDAEAGGETAESHPKLPIFKILVSGYSFFCAGLDSATLGPLVPHILESFSIGTGHIAIIYAAIFAGWLLAALTNPFLAAHLHLGKLLFIGTIFQLFAQCLRPWAPYSLFFATFFFQALGMAFQDTHSNTYVSAVRNSHRWLGFIHAMYALGGLVGPLISTSIASAGEGHEDGWRKVYFVTLGTSALNVIAVALAFRDTLFLLKPDSTEAQREQRRNKEALEEVGQLMKLRNVWLMSAFYFFQSGAWSTAGGWVVEYLTQVRNGDLAKVGYVPTGFWCGVVLGRTLLAEPTYRFGEQRMILLYSCACLVLQLLFWLLPNLIASATAYALMGFFFGPYFATGMRVSAKIIPRKVQSTGLGLIFVLAQAGAAIFPSFTGLIATSVGVRVLQPIITSLIVGGGVCWWLLPNVTLKE</sequence>
<evidence type="ECO:0000313" key="8">
    <source>
        <dbReference type="Proteomes" id="UP000266272"/>
    </source>
</evidence>
<dbReference type="InterPro" id="IPR020846">
    <property type="entry name" value="MFS_dom"/>
</dbReference>
<accession>A0A395NJ30</accession>
<dbReference type="Proteomes" id="UP000266272">
    <property type="component" value="Unassembled WGS sequence"/>
</dbReference>
<gene>
    <name evidence="7" type="ORF">TARUN_6353</name>
</gene>
<feature type="transmembrane region" description="Helical" evidence="5">
    <location>
        <begin position="144"/>
        <end position="163"/>
    </location>
</feature>
<feature type="transmembrane region" description="Helical" evidence="5">
    <location>
        <begin position="364"/>
        <end position="386"/>
    </location>
</feature>
<dbReference type="AlphaFoldDB" id="A0A395NJ30"/>
<proteinExistence type="predicted"/>
<dbReference type="OrthoDB" id="413079at2759"/>
<comment type="caution">
    <text evidence="7">The sequence shown here is derived from an EMBL/GenBank/DDBJ whole genome shotgun (WGS) entry which is preliminary data.</text>
</comment>
<dbReference type="SUPFAM" id="SSF103473">
    <property type="entry name" value="MFS general substrate transporter"/>
    <property type="match status" value="1"/>
</dbReference>
<dbReference type="PROSITE" id="PS50850">
    <property type="entry name" value="MFS"/>
    <property type="match status" value="1"/>
</dbReference>
<feature type="transmembrane region" description="Helical" evidence="5">
    <location>
        <begin position="339"/>
        <end position="358"/>
    </location>
</feature>
<dbReference type="GO" id="GO:0022857">
    <property type="term" value="F:transmembrane transporter activity"/>
    <property type="evidence" value="ECO:0007669"/>
    <property type="project" value="InterPro"/>
</dbReference>
<organism evidence="7 8">
    <name type="scientific">Trichoderma arundinaceum</name>
    <dbReference type="NCBI Taxonomy" id="490622"/>
    <lineage>
        <taxon>Eukaryota</taxon>
        <taxon>Fungi</taxon>
        <taxon>Dikarya</taxon>
        <taxon>Ascomycota</taxon>
        <taxon>Pezizomycotina</taxon>
        <taxon>Sordariomycetes</taxon>
        <taxon>Hypocreomycetidae</taxon>
        <taxon>Hypocreales</taxon>
        <taxon>Hypocreaceae</taxon>
        <taxon>Trichoderma</taxon>
    </lineage>
</organism>
<feature type="transmembrane region" description="Helical" evidence="5">
    <location>
        <begin position="306"/>
        <end position="327"/>
    </location>
</feature>
<feature type="transmembrane region" description="Helical" evidence="5">
    <location>
        <begin position="427"/>
        <end position="446"/>
    </location>
</feature>
<feature type="transmembrane region" description="Helical" evidence="5">
    <location>
        <begin position="184"/>
        <end position="205"/>
    </location>
</feature>
<keyword evidence="3 5" id="KW-1133">Transmembrane helix</keyword>
<feature type="domain" description="Major facilitator superfamily (MFS) profile" evidence="6">
    <location>
        <begin position="61"/>
        <end position="450"/>
    </location>
</feature>
<dbReference type="InterPro" id="IPR051788">
    <property type="entry name" value="MFS_Transporter"/>
</dbReference>
<dbReference type="FunFam" id="1.20.1250.20:FF:000286">
    <property type="entry name" value="MFS efflux transporter"/>
    <property type="match status" value="1"/>
</dbReference>
<dbReference type="PANTHER" id="PTHR23514:SF16">
    <property type="entry name" value="TRANSPORTER, PUTATIVE (AFU_ORTHOLOGUE AFUA_2G17270)-RELATED"/>
    <property type="match status" value="1"/>
</dbReference>